<evidence type="ECO:0000313" key="7">
    <source>
        <dbReference type="EMBL" id="ALE03717.1"/>
    </source>
</evidence>
<feature type="transmembrane region" description="Helical" evidence="5">
    <location>
        <begin position="400"/>
        <end position="422"/>
    </location>
</feature>
<feature type="transmembrane region" description="Helical" evidence="5">
    <location>
        <begin position="222"/>
        <end position="242"/>
    </location>
</feature>
<feature type="transmembrane region" description="Helical" evidence="5">
    <location>
        <begin position="12"/>
        <end position="35"/>
    </location>
</feature>
<dbReference type="InterPro" id="IPR036259">
    <property type="entry name" value="MFS_trans_sf"/>
</dbReference>
<dbReference type="InterPro" id="IPR020846">
    <property type="entry name" value="MFS_dom"/>
</dbReference>
<protein>
    <submittedName>
        <fullName evidence="7">Transport transmembrane protein</fullName>
    </submittedName>
</protein>
<evidence type="ECO:0000256" key="5">
    <source>
        <dbReference type="SAM" id="Phobius"/>
    </source>
</evidence>
<dbReference type="InterPro" id="IPR011701">
    <property type="entry name" value="MFS"/>
</dbReference>
<dbReference type="KEGG" id="banc:PU02_0903"/>
<reference evidence="7 8" key="1">
    <citation type="journal article" date="2015" name="Genome Announc.">
        <title>Complete Genome Sequence of Bartonella ancashensis Strain 20.00, Isolated from the Blood of a Patient with Verruga Peruana.</title>
        <authorList>
            <person name="Hang J."/>
            <person name="Mullins K.E."/>
            <person name="Clifford R.J."/>
            <person name="Onmus-Leone F."/>
            <person name="Yang Y."/>
            <person name="Jiang J."/>
            <person name="Leguia M."/>
            <person name="Kasper M.R."/>
            <person name="Maguina C."/>
            <person name="Lesho E.P."/>
            <person name="Jarman R.G."/>
            <person name="Richards A.L."/>
            <person name="Blazes D."/>
        </authorList>
    </citation>
    <scope>NUCLEOTIDE SEQUENCE [LARGE SCALE GENOMIC DNA]</scope>
    <source>
        <strain evidence="7 8">20.00</strain>
    </source>
</reference>
<keyword evidence="3 5" id="KW-1133">Transmembrane helix</keyword>
<dbReference type="PANTHER" id="PTHR23501">
    <property type="entry name" value="MAJOR FACILITATOR SUPERFAMILY"/>
    <property type="match status" value="1"/>
</dbReference>
<dbReference type="Gene3D" id="1.20.1250.20">
    <property type="entry name" value="MFS general substrate transporter like domains"/>
    <property type="match status" value="1"/>
</dbReference>
<feature type="transmembrane region" description="Helical" evidence="5">
    <location>
        <begin position="136"/>
        <end position="154"/>
    </location>
</feature>
<accession>A0A0M4M6A8</accession>
<feature type="transmembrane region" description="Helical" evidence="5">
    <location>
        <begin position="297"/>
        <end position="317"/>
    </location>
</feature>
<feature type="transmembrane region" description="Helical" evidence="5">
    <location>
        <begin position="78"/>
        <end position="97"/>
    </location>
</feature>
<feature type="transmembrane region" description="Helical" evidence="5">
    <location>
        <begin position="47"/>
        <end position="66"/>
    </location>
</feature>
<dbReference type="Pfam" id="PF07690">
    <property type="entry name" value="MFS_1"/>
    <property type="match status" value="1"/>
</dbReference>
<dbReference type="PROSITE" id="PS50850">
    <property type="entry name" value="MFS"/>
    <property type="match status" value="1"/>
</dbReference>
<keyword evidence="4 5" id="KW-0472">Membrane</keyword>
<dbReference type="OrthoDB" id="9807274at2"/>
<comment type="subcellular location">
    <subcellularLocation>
        <location evidence="1">Membrane</location>
        <topology evidence="1">Multi-pass membrane protein</topology>
    </subcellularLocation>
</comment>
<proteinExistence type="predicted"/>
<dbReference type="Gene3D" id="1.20.1720.10">
    <property type="entry name" value="Multidrug resistance protein D"/>
    <property type="match status" value="1"/>
</dbReference>
<gene>
    <name evidence="7" type="ORF">PU02_0903</name>
</gene>
<sequence length="467" mass="50548">MFFKFLCRKNNIYSLIFSGGVALHATNIYAATAILPSLIKDIGGEQYYSWAATILVVSSLISTSIATKILGATGPRNAYIIAILTFTVGTFICSLAHNMPLFLTGRLIQGFGGGFLLSLSYSIVRIVLNPPLWPRALGVISGMWGVSALLGPAIGGLTAQYSTWRAAFWIIGFLAIVFSLMVFKILPKKNKMLISELPLPITQLLVLTLLILVISVGSTMNAMTIIFSFITGIGLLFVLAKLESSSQHPMFPHKTFSLSSEFFPVYSLILIVNIVAYGLEFYLPLFFQELHKKGPLIAAYITALISLGWTCGSLLCANATKKNIRRITICSPVLIVFNMGILLRFIPTKIADTESTFVICISLFLMGISAGIAWPHLLTRILQCAQDKDVFRASESLTSIQLLSAAVGAAVAGAITNLAGLFNPGGIEGTVSAAKALFTIFTGVILFLGLPFSFYVSHKMLKKPGKY</sequence>
<dbReference type="PRINTS" id="PR01036">
    <property type="entry name" value="TCRTETB"/>
</dbReference>
<dbReference type="SUPFAM" id="SSF103473">
    <property type="entry name" value="MFS general substrate transporter"/>
    <property type="match status" value="1"/>
</dbReference>
<keyword evidence="2 5" id="KW-0812">Transmembrane</keyword>
<feature type="transmembrane region" description="Helical" evidence="5">
    <location>
        <begin position="103"/>
        <end position="124"/>
    </location>
</feature>
<evidence type="ECO:0000256" key="4">
    <source>
        <dbReference type="ARBA" id="ARBA00023136"/>
    </source>
</evidence>
<dbReference type="AlphaFoldDB" id="A0A0M4M6A8"/>
<dbReference type="PATRIC" id="fig|1318743.3.peg.917"/>
<feature type="transmembrane region" description="Helical" evidence="5">
    <location>
        <begin position="263"/>
        <end position="285"/>
    </location>
</feature>
<name>A0A0M4M6A8_9HYPH</name>
<feature type="transmembrane region" description="Helical" evidence="5">
    <location>
        <begin position="356"/>
        <end position="379"/>
    </location>
</feature>
<dbReference type="PANTHER" id="PTHR23501:SF154">
    <property type="entry name" value="MULTIDRUG-EFFLUX TRANSPORTER RV1634-RELATED"/>
    <property type="match status" value="1"/>
</dbReference>
<feature type="domain" description="Major facilitator superfamily (MFS) profile" evidence="6">
    <location>
        <begin position="13"/>
        <end position="461"/>
    </location>
</feature>
<dbReference type="EMBL" id="CP010401">
    <property type="protein sequence ID" value="ALE03717.1"/>
    <property type="molecule type" value="Genomic_DNA"/>
</dbReference>
<feature type="transmembrane region" description="Helical" evidence="5">
    <location>
        <begin position="434"/>
        <end position="456"/>
    </location>
</feature>
<dbReference type="RefSeq" id="WP_053944223.1">
    <property type="nucleotide sequence ID" value="NZ_CP010401.1"/>
</dbReference>
<dbReference type="Proteomes" id="UP000057213">
    <property type="component" value="Chromosome"/>
</dbReference>
<keyword evidence="8" id="KW-1185">Reference proteome</keyword>
<feature type="transmembrane region" description="Helical" evidence="5">
    <location>
        <begin position="329"/>
        <end position="350"/>
    </location>
</feature>
<evidence type="ECO:0000313" key="8">
    <source>
        <dbReference type="Proteomes" id="UP000057213"/>
    </source>
</evidence>
<evidence type="ECO:0000256" key="2">
    <source>
        <dbReference type="ARBA" id="ARBA00022692"/>
    </source>
</evidence>
<evidence type="ECO:0000259" key="6">
    <source>
        <dbReference type="PROSITE" id="PS50850"/>
    </source>
</evidence>
<feature type="transmembrane region" description="Helical" evidence="5">
    <location>
        <begin position="197"/>
        <end position="216"/>
    </location>
</feature>
<dbReference type="GO" id="GO:0005886">
    <property type="term" value="C:plasma membrane"/>
    <property type="evidence" value="ECO:0007669"/>
    <property type="project" value="TreeGrafter"/>
</dbReference>
<feature type="transmembrane region" description="Helical" evidence="5">
    <location>
        <begin position="166"/>
        <end position="185"/>
    </location>
</feature>
<dbReference type="GO" id="GO:0022857">
    <property type="term" value="F:transmembrane transporter activity"/>
    <property type="evidence" value="ECO:0007669"/>
    <property type="project" value="InterPro"/>
</dbReference>
<evidence type="ECO:0000256" key="1">
    <source>
        <dbReference type="ARBA" id="ARBA00004141"/>
    </source>
</evidence>
<dbReference type="STRING" id="1318743.PU02_0903"/>
<organism evidence="7 8">
    <name type="scientific">Bartonella ancashensis</name>
    <dbReference type="NCBI Taxonomy" id="1318743"/>
    <lineage>
        <taxon>Bacteria</taxon>
        <taxon>Pseudomonadati</taxon>
        <taxon>Pseudomonadota</taxon>
        <taxon>Alphaproteobacteria</taxon>
        <taxon>Hyphomicrobiales</taxon>
        <taxon>Bartonellaceae</taxon>
        <taxon>Bartonella</taxon>
    </lineage>
</organism>
<evidence type="ECO:0000256" key="3">
    <source>
        <dbReference type="ARBA" id="ARBA00022989"/>
    </source>
</evidence>